<keyword evidence="11" id="KW-0479">Metal-binding</keyword>
<dbReference type="GO" id="GO:0004765">
    <property type="term" value="F:shikimate kinase activity"/>
    <property type="evidence" value="ECO:0007669"/>
    <property type="project" value="UniProtKB-UniRule"/>
</dbReference>
<evidence type="ECO:0000256" key="4">
    <source>
        <dbReference type="ARBA" id="ARBA00022605"/>
    </source>
</evidence>
<dbReference type="HAMAP" id="MF_00109">
    <property type="entry name" value="Shikimate_kinase"/>
    <property type="match status" value="1"/>
</dbReference>
<evidence type="ECO:0000256" key="1">
    <source>
        <dbReference type="ARBA" id="ARBA00004842"/>
    </source>
</evidence>
<dbReference type="STRING" id="84035.SAMN05660742_103122"/>
<evidence type="ECO:0000256" key="6">
    <source>
        <dbReference type="ARBA" id="ARBA00022741"/>
    </source>
</evidence>
<keyword evidence="8 11" id="KW-0067">ATP-binding</keyword>
<feature type="binding site" evidence="11">
    <location>
        <position position="57"/>
    </location>
    <ligand>
        <name>substrate</name>
    </ligand>
</feature>
<dbReference type="GO" id="GO:0005524">
    <property type="term" value="F:ATP binding"/>
    <property type="evidence" value="ECO:0007669"/>
    <property type="project" value="UniProtKB-UniRule"/>
</dbReference>
<comment type="cofactor">
    <cofactor evidence="11">
        <name>Mg(2+)</name>
        <dbReference type="ChEBI" id="CHEBI:18420"/>
    </cofactor>
    <text evidence="11">Binds 1 Mg(2+) ion per subunit.</text>
</comment>
<feature type="binding site" evidence="11">
    <location>
        <position position="15"/>
    </location>
    <ligand>
        <name>Mg(2+)</name>
        <dbReference type="ChEBI" id="CHEBI:18420"/>
    </ligand>
</feature>
<evidence type="ECO:0000256" key="3">
    <source>
        <dbReference type="ARBA" id="ARBA00012154"/>
    </source>
</evidence>
<dbReference type="UniPathway" id="UPA00053">
    <property type="reaction ID" value="UER00088"/>
</dbReference>
<feature type="binding site" evidence="11">
    <location>
        <position position="139"/>
    </location>
    <ligand>
        <name>substrate</name>
    </ligand>
</feature>
<evidence type="ECO:0000256" key="10">
    <source>
        <dbReference type="ARBA" id="ARBA00048567"/>
    </source>
</evidence>
<accession>A0A1H6W9J0</accession>
<evidence type="ECO:0000256" key="8">
    <source>
        <dbReference type="ARBA" id="ARBA00022840"/>
    </source>
</evidence>
<dbReference type="PROSITE" id="PS01128">
    <property type="entry name" value="SHIKIMATE_KINASE"/>
    <property type="match status" value="1"/>
</dbReference>
<proteinExistence type="inferred from homology"/>
<dbReference type="RefSeq" id="WP_091829455.1">
    <property type="nucleotide sequence ID" value="NZ_FNZK01000003.1"/>
</dbReference>
<dbReference type="InterPro" id="IPR023000">
    <property type="entry name" value="Shikimate_kinase_CS"/>
</dbReference>
<dbReference type="CDD" id="cd00464">
    <property type="entry name" value="SK"/>
    <property type="match status" value="1"/>
</dbReference>
<dbReference type="PRINTS" id="PR01100">
    <property type="entry name" value="SHIKIMTKNASE"/>
</dbReference>
<keyword evidence="7 11" id="KW-0418">Kinase</keyword>
<dbReference type="EMBL" id="FNZK01000003">
    <property type="protein sequence ID" value="SEJ08985.1"/>
    <property type="molecule type" value="Genomic_DNA"/>
</dbReference>
<comment type="function">
    <text evidence="11">Catalyzes the specific phosphorylation of the 3-hydroxyl group of shikimic acid using ATP as a cosubstrate.</text>
</comment>
<dbReference type="SUPFAM" id="SSF52540">
    <property type="entry name" value="P-loop containing nucleoside triphosphate hydrolases"/>
    <property type="match status" value="1"/>
</dbReference>
<dbReference type="Proteomes" id="UP000199662">
    <property type="component" value="Unassembled WGS sequence"/>
</dbReference>
<dbReference type="Gene3D" id="3.40.50.300">
    <property type="entry name" value="P-loop containing nucleotide triphosphate hydrolases"/>
    <property type="match status" value="1"/>
</dbReference>
<feature type="binding site" evidence="11">
    <location>
        <position position="79"/>
    </location>
    <ligand>
        <name>substrate</name>
    </ligand>
</feature>
<dbReference type="Pfam" id="PF01202">
    <property type="entry name" value="SKI"/>
    <property type="match status" value="1"/>
</dbReference>
<comment type="subunit">
    <text evidence="11">Monomer.</text>
</comment>
<dbReference type="InterPro" id="IPR000623">
    <property type="entry name" value="Shikimate_kinase/TSH1"/>
</dbReference>
<evidence type="ECO:0000256" key="2">
    <source>
        <dbReference type="ARBA" id="ARBA00006997"/>
    </source>
</evidence>
<comment type="catalytic activity">
    <reaction evidence="10 11">
        <text>shikimate + ATP = 3-phosphoshikimate + ADP + H(+)</text>
        <dbReference type="Rhea" id="RHEA:13121"/>
        <dbReference type="ChEBI" id="CHEBI:15378"/>
        <dbReference type="ChEBI" id="CHEBI:30616"/>
        <dbReference type="ChEBI" id="CHEBI:36208"/>
        <dbReference type="ChEBI" id="CHEBI:145989"/>
        <dbReference type="ChEBI" id="CHEBI:456216"/>
        <dbReference type="EC" id="2.7.1.71"/>
    </reaction>
</comment>
<dbReference type="GO" id="GO:0009073">
    <property type="term" value="P:aromatic amino acid family biosynthetic process"/>
    <property type="evidence" value="ECO:0007669"/>
    <property type="project" value="UniProtKB-KW"/>
</dbReference>
<dbReference type="GO" id="GO:0000287">
    <property type="term" value="F:magnesium ion binding"/>
    <property type="evidence" value="ECO:0007669"/>
    <property type="project" value="UniProtKB-UniRule"/>
</dbReference>
<keyword evidence="5 11" id="KW-0808">Transferase</keyword>
<evidence type="ECO:0000313" key="12">
    <source>
        <dbReference type="EMBL" id="SEJ08985.1"/>
    </source>
</evidence>
<feature type="binding site" evidence="11">
    <location>
        <position position="33"/>
    </location>
    <ligand>
        <name>substrate</name>
    </ligand>
</feature>
<dbReference type="GO" id="GO:0008652">
    <property type="term" value="P:amino acid biosynthetic process"/>
    <property type="evidence" value="ECO:0007669"/>
    <property type="project" value="UniProtKB-KW"/>
</dbReference>
<gene>
    <name evidence="11" type="primary">aroK</name>
    <name evidence="12" type="ORF">SAMN05660742_103122</name>
</gene>
<reference evidence="12 13" key="1">
    <citation type="submission" date="2016-10" db="EMBL/GenBank/DDBJ databases">
        <authorList>
            <person name="de Groot N.N."/>
        </authorList>
    </citation>
    <scope>NUCLEOTIDE SEQUENCE [LARGE SCALE GENOMIC DNA]</scope>
    <source>
        <strain evidence="12 13">DSM 2179</strain>
    </source>
</reference>
<dbReference type="PANTHER" id="PTHR21087">
    <property type="entry name" value="SHIKIMATE KINASE"/>
    <property type="match status" value="1"/>
</dbReference>
<comment type="caution">
    <text evidence="11">Lacks conserved residue(s) required for the propagation of feature annotation.</text>
</comment>
<keyword evidence="4 11" id="KW-0028">Amino-acid biosynthesis</keyword>
<dbReference type="PANTHER" id="PTHR21087:SF16">
    <property type="entry name" value="SHIKIMATE KINASE 1, CHLOROPLASTIC"/>
    <property type="match status" value="1"/>
</dbReference>
<dbReference type="InterPro" id="IPR031322">
    <property type="entry name" value="Shikimate/glucono_kinase"/>
</dbReference>
<dbReference type="InterPro" id="IPR027417">
    <property type="entry name" value="P-loop_NTPase"/>
</dbReference>
<comment type="pathway">
    <text evidence="1 11">Metabolic intermediate biosynthesis; chorismate biosynthesis; chorismate from D-erythrose 4-phosphate and phosphoenolpyruvate: step 5/7.</text>
</comment>
<organism evidence="12 13">
    <name type="scientific">Propionispira arboris</name>
    <dbReference type="NCBI Taxonomy" id="84035"/>
    <lineage>
        <taxon>Bacteria</taxon>
        <taxon>Bacillati</taxon>
        <taxon>Bacillota</taxon>
        <taxon>Negativicutes</taxon>
        <taxon>Selenomonadales</taxon>
        <taxon>Selenomonadaceae</taxon>
        <taxon>Propionispira</taxon>
    </lineage>
</organism>
<keyword evidence="11" id="KW-0963">Cytoplasm</keyword>
<keyword evidence="11" id="KW-0460">Magnesium</keyword>
<keyword evidence="9 11" id="KW-0057">Aromatic amino acid biosynthesis</keyword>
<dbReference type="AlphaFoldDB" id="A0A1H6W9J0"/>
<comment type="similarity">
    <text evidence="2 11">Belongs to the shikimate kinase family.</text>
</comment>
<evidence type="ECO:0000313" key="13">
    <source>
        <dbReference type="Proteomes" id="UP000199662"/>
    </source>
</evidence>
<feature type="binding site" evidence="11">
    <location>
        <begin position="11"/>
        <end position="16"/>
    </location>
    <ligand>
        <name>ATP</name>
        <dbReference type="ChEBI" id="CHEBI:30616"/>
    </ligand>
</feature>
<evidence type="ECO:0000256" key="11">
    <source>
        <dbReference type="HAMAP-Rule" id="MF_00109"/>
    </source>
</evidence>
<dbReference type="GO" id="GO:0005829">
    <property type="term" value="C:cytosol"/>
    <property type="evidence" value="ECO:0007669"/>
    <property type="project" value="TreeGrafter"/>
</dbReference>
<dbReference type="EC" id="2.7.1.71" evidence="3 11"/>
<evidence type="ECO:0000256" key="9">
    <source>
        <dbReference type="ARBA" id="ARBA00023141"/>
    </source>
</evidence>
<comment type="subcellular location">
    <subcellularLocation>
        <location evidence="11">Cytoplasm</location>
    </subcellularLocation>
</comment>
<protein>
    <recommendedName>
        <fullName evidence="3 11">Shikimate kinase</fullName>
        <shortName evidence="11">SK</shortName>
        <ecNumber evidence="3 11">2.7.1.71</ecNumber>
    </recommendedName>
</protein>
<keyword evidence="13" id="KW-1185">Reference proteome</keyword>
<dbReference type="GO" id="GO:0009423">
    <property type="term" value="P:chorismate biosynthetic process"/>
    <property type="evidence" value="ECO:0007669"/>
    <property type="project" value="UniProtKB-UniRule"/>
</dbReference>
<feature type="binding site" evidence="11">
    <location>
        <position position="117"/>
    </location>
    <ligand>
        <name>ATP</name>
        <dbReference type="ChEBI" id="CHEBI:30616"/>
    </ligand>
</feature>
<sequence>MKNIILIGFMGTGKTSTGRLLASRLGYSFIDTDHKIEVDHKITIKAMFAKYGEAYFRKKEAETIQKVAKYRNVVISTGGGTVLNPANLQILQESGIVISLTAEIDVILDRTGRKSSRPLLALEDATQRREMIVNLLDSRKDLYQQANLSIDTSNLSPLQVVEQILLFLRKEVGAHV</sequence>
<name>A0A1H6W9J0_9FIRM</name>
<keyword evidence="6 11" id="KW-0547">Nucleotide-binding</keyword>
<evidence type="ECO:0000256" key="7">
    <source>
        <dbReference type="ARBA" id="ARBA00022777"/>
    </source>
</evidence>
<evidence type="ECO:0000256" key="5">
    <source>
        <dbReference type="ARBA" id="ARBA00022679"/>
    </source>
</evidence>